<accession>A0A1M6Q8D9</accession>
<gene>
    <name evidence="1" type="ORF">SAMN02745248_01936</name>
</gene>
<organism evidence="1 2">
    <name type="scientific">Hathewaya proteolytica DSM 3090</name>
    <dbReference type="NCBI Taxonomy" id="1121331"/>
    <lineage>
        <taxon>Bacteria</taxon>
        <taxon>Bacillati</taxon>
        <taxon>Bacillota</taxon>
        <taxon>Clostridia</taxon>
        <taxon>Eubacteriales</taxon>
        <taxon>Clostridiaceae</taxon>
        <taxon>Hathewaya</taxon>
    </lineage>
</organism>
<dbReference type="Proteomes" id="UP000183952">
    <property type="component" value="Unassembled WGS sequence"/>
</dbReference>
<keyword evidence="2" id="KW-1185">Reference proteome</keyword>
<protein>
    <recommendedName>
        <fullName evidence="3">Lipoprotein</fullName>
    </recommendedName>
</protein>
<dbReference type="PROSITE" id="PS51257">
    <property type="entry name" value="PROKAR_LIPOPROTEIN"/>
    <property type="match status" value="1"/>
</dbReference>
<name>A0A1M6Q8D9_9CLOT</name>
<evidence type="ECO:0008006" key="3">
    <source>
        <dbReference type="Google" id="ProtNLM"/>
    </source>
</evidence>
<sequence length="505" mass="58857">MKKIIGGFLIVIVLFMVGCSEKFEKEDKIESPSTNSYPISGVFQGDDSKIFQLKVPKSEITYAEFEKDKVIINDKVYDKVQYKVKNVDTNLYTLQYFKCTREEMNISDKKVNVISIFSNLKPIIDLMYLDNNNIIVNEDNKAAFLKKREGKLSSLSLNKDYSTESKKSFEDKNSGKNSTLLLGVRWMEKEKDKDKYKYKYGTIAINSINGVVNKVLKLPYTIIPRKTGFWIMENFQLYGYDRNENAFEAYNMTELESNEMQLEENRNVNPYVDSFAMNKMDNEAPKDVLFENNIVSFPDDGEEHTRINFINDNYVGFETVNIRSSKNTKDYTYYMYNLDSLNKKSIPLKSIMSSDDYKNVEEMENNLKKKGETLQKYSYAMKRKNGYWYIMGRVTDNKSGAYREDVMMNVIPSRSILSYDELNVSWSDIKSANPFATDAYCSPENDVIVILTEKSLYVHALNNNTIGNVIYEMKLNNNEVPIMAEWALEDYAEKWIVWCEDFQNR</sequence>
<evidence type="ECO:0000313" key="1">
    <source>
        <dbReference type="EMBL" id="SHK16377.1"/>
    </source>
</evidence>
<proteinExistence type="predicted"/>
<dbReference type="OrthoDB" id="2677224at2"/>
<dbReference type="STRING" id="1121331.SAMN02745248_01936"/>
<evidence type="ECO:0000313" key="2">
    <source>
        <dbReference type="Proteomes" id="UP000183952"/>
    </source>
</evidence>
<dbReference type="EMBL" id="FRAD01000015">
    <property type="protein sequence ID" value="SHK16377.1"/>
    <property type="molecule type" value="Genomic_DNA"/>
</dbReference>
<dbReference type="RefSeq" id="WP_072903889.1">
    <property type="nucleotide sequence ID" value="NZ_FRAD01000015.1"/>
</dbReference>
<reference evidence="1 2" key="1">
    <citation type="submission" date="2016-11" db="EMBL/GenBank/DDBJ databases">
        <authorList>
            <person name="Jaros S."/>
            <person name="Januszkiewicz K."/>
            <person name="Wedrychowicz H."/>
        </authorList>
    </citation>
    <scope>NUCLEOTIDE SEQUENCE [LARGE SCALE GENOMIC DNA]</scope>
    <source>
        <strain evidence="1 2">DSM 3090</strain>
    </source>
</reference>
<dbReference type="AlphaFoldDB" id="A0A1M6Q8D9"/>